<dbReference type="STRING" id="576137.A0A1L7XYB3"/>
<dbReference type="Proteomes" id="UP000184330">
    <property type="component" value="Unassembled WGS sequence"/>
</dbReference>
<dbReference type="AlphaFoldDB" id="A0A1L7XYB3"/>
<reference evidence="2 3" key="1">
    <citation type="submission" date="2016-03" db="EMBL/GenBank/DDBJ databases">
        <authorList>
            <person name="Ploux O."/>
        </authorList>
    </citation>
    <scope>NUCLEOTIDE SEQUENCE [LARGE SCALE GENOMIC DNA]</scope>
    <source>
        <strain evidence="2 3">UAMH 11012</strain>
    </source>
</reference>
<dbReference type="Gene3D" id="3.40.50.300">
    <property type="entry name" value="P-loop containing nucleotide triphosphate hydrolases"/>
    <property type="match status" value="1"/>
</dbReference>
<dbReference type="Pfam" id="PF17784">
    <property type="entry name" value="Sulfotransfer_4"/>
    <property type="match status" value="1"/>
</dbReference>
<dbReference type="InterPro" id="IPR027417">
    <property type="entry name" value="P-loop_NTPase"/>
</dbReference>
<name>A0A1L7XYB3_9HELO</name>
<sequence length="227" mass="25879">MAQAELHPELFIKNQNIGRRTCKRIAPMEVLNLFMPRTGAMSIRKSTTSSTPSPTCGTTTSGSPLRAKYNEPPKPAEWWRPQFDQLLSHCMAPNDSPTFFFVEELLVAYPDAKVILVERPFGAWIKSFDVVIEGLFGPGNVIFSFLDPKWMGRLKRVTMGWARGHFHANSAKEMRANSRETYERQYENARKLVPKERLSEYRLGSGWGHCVGFLGKEVPEVEFPRVN</sequence>
<dbReference type="PANTHER" id="PTHR36978:SF4">
    <property type="entry name" value="P-LOOP CONTAINING NUCLEOSIDE TRIPHOSPHATE HYDROLASE PROTEIN"/>
    <property type="match status" value="1"/>
</dbReference>
<feature type="region of interest" description="Disordered" evidence="1">
    <location>
        <begin position="43"/>
        <end position="67"/>
    </location>
</feature>
<evidence type="ECO:0000313" key="2">
    <source>
        <dbReference type="EMBL" id="CZR70061.1"/>
    </source>
</evidence>
<organism evidence="2 3">
    <name type="scientific">Phialocephala subalpina</name>
    <dbReference type="NCBI Taxonomy" id="576137"/>
    <lineage>
        <taxon>Eukaryota</taxon>
        <taxon>Fungi</taxon>
        <taxon>Dikarya</taxon>
        <taxon>Ascomycota</taxon>
        <taxon>Pezizomycotina</taxon>
        <taxon>Leotiomycetes</taxon>
        <taxon>Helotiales</taxon>
        <taxon>Mollisiaceae</taxon>
        <taxon>Phialocephala</taxon>
        <taxon>Phialocephala fortinii species complex</taxon>
    </lineage>
</organism>
<protein>
    <submittedName>
        <fullName evidence="2">Uncharacterized protein</fullName>
    </submittedName>
</protein>
<dbReference type="OrthoDB" id="408152at2759"/>
<accession>A0A1L7XYB3</accession>
<dbReference type="EMBL" id="FJOG01000091">
    <property type="protein sequence ID" value="CZR70061.1"/>
    <property type="molecule type" value="Genomic_DNA"/>
</dbReference>
<evidence type="ECO:0000256" key="1">
    <source>
        <dbReference type="SAM" id="MobiDB-lite"/>
    </source>
</evidence>
<dbReference type="InterPro" id="IPR040632">
    <property type="entry name" value="Sulfotransfer_4"/>
</dbReference>
<dbReference type="PANTHER" id="PTHR36978">
    <property type="entry name" value="P-LOOP CONTAINING NUCLEOTIDE TRIPHOSPHATE HYDROLASE"/>
    <property type="match status" value="1"/>
</dbReference>
<gene>
    <name evidence="2" type="ORF">PAC_19962</name>
</gene>
<keyword evidence="3" id="KW-1185">Reference proteome</keyword>
<evidence type="ECO:0000313" key="3">
    <source>
        <dbReference type="Proteomes" id="UP000184330"/>
    </source>
</evidence>
<dbReference type="SUPFAM" id="SSF52540">
    <property type="entry name" value="P-loop containing nucleoside triphosphate hydrolases"/>
    <property type="match status" value="1"/>
</dbReference>
<proteinExistence type="predicted"/>
<feature type="compositionally biased region" description="Low complexity" evidence="1">
    <location>
        <begin position="46"/>
        <end position="64"/>
    </location>
</feature>